<dbReference type="GO" id="GO:0000287">
    <property type="term" value="F:magnesium ion binding"/>
    <property type="evidence" value="ECO:0007669"/>
    <property type="project" value="TreeGrafter"/>
</dbReference>
<dbReference type="InterPro" id="IPR015813">
    <property type="entry name" value="Pyrv/PenolPyrv_kinase-like_dom"/>
</dbReference>
<comment type="cofactor">
    <cofactor evidence="1">
        <name>Mg(2+)</name>
        <dbReference type="ChEBI" id="CHEBI:18420"/>
    </cofactor>
</comment>
<dbReference type="Proteomes" id="UP000807850">
    <property type="component" value="Unassembled WGS sequence"/>
</dbReference>
<dbReference type="InterPro" id="IPR040442">
    <property type="entry name" value="Pyrv_kinase-like_dom_sf"/>
</dbReference>
<accession>A0A9D6QLH4</accession>
<dbReference type="InterPro" id="IPR054255">
    <property type="entry name" value="DUF6986"/>
</dbReference>
<dbReference type="PANTHER" id="PTHR32308:SF10">
    <property type="entry name" value="CITRATE LYASE SUBUNIT BETA"/>
    <property type="match status" value="1"/>
</dbReference>
<dbReference type="Pfam" id="PF22484">
    <property type="entry name" value="DUF6986"/>
    <property type="match status" value="1"/>
</dbReference>
<sequence>MRPTLEGSETRDVLGRLSEANRAFAAAYPGERGDRQPVHTVYGGAHLFAAGLARKLGDAALASLREYAPDAATFARATGVPGALADLVYARVIEKLEREPVEDHRLDFEDGYGNRPDAEEDGHAVSAAEAVAAGHAARTLPPFIGIRIKPLNEELRARSLRTLERFVAALLAKTGGALPSGFAVTLPKVTVVEQVTALVVTLEALEARHGLAPRSIPIELMVETPQSVFAPSGELALPAQVRAARGRCRGAHFGVYDYTASLNITAMHQQPLHPACDFARHVMQVSLAGTGVTLSDGATTVMPVAPHRAAAGASLTPAQIEANRAAVHHAWRTHYDDVRASLRQGFYQGWDLHPAQLPTRYAAVFAFFLEARDEAAARLRAFVGKAGQATLVGNIFDDAATGQGLLNFFLRGINCGALTESEALATGLTLDELRGRSFVKIMNGRRTKAG</sequence>
<evidence type="ECO:0000256" key="3">
    <source>
        <dbReference type="ARBA" id="ARBA00022842"/>
    </source>
</evidence>
<dbReference type="GO" id="GO:0006107">
    <property type="term" value="P:oxaloacetate metabolic process"/>
    <property type="evidence" value="ECO:0007669"/>
    <property type="project" value="TreeGrafter"/>
</dbReference>
<keyword evidence="2" id="KW-0479">Metal-binding</keyword>
<dbReference type="PANTHER" id="PTHR32308">
    <property type="entry name" value="LYASE BETA SUBUNIT, PUTATIVE (AFU_ORTHOLOGUE AFUA_4G13030)-RELATED"/>
    <property type="match status" value="1"/>
</dbReference>
<keyword evidence="3" id="KW-0460">Magnesium</keyword>
<keyword evidence="4" id="KW-0418">Kinase</keyword>
<proteinExistence type="predicted"/>
<protein>
    <submittedName>
        <fullName evidence="4">Phosphoenolpyruvate kinase</fullName>
    </submittedName>
</protein>
<reference evidence="4" key="1">
    <citation type="submission" date="2020-07" db="EMBL/GenBank/DDBJ databases">
        <title>Huge and variable diversity of episymbiotic CPR bacteria and DPANN archaea in groundwater ecosystems.</title>
        <authorList>
            <person name="He C.Y."/>
            <person name="Keren R."/>
            <person name="Whittaker M."/>
            <person name="Farag I.F."/>
            <person name="Doudna J."/>
            <person name="Cate J.H.D."/>
            <person name="Banfield J.F."/>
        </authorList>
    </citation>
    <scope>NUCLEOTIDE SEQUENCE</scope>
    <source>
        <strain evidence="4">NC_groundwater_928_Pr1_S-0.2um_72_17</strain>
    </source>
</reference>
<dbReference type="GO" id="GO:0016301">
    <property type="term" value="F:kinase activity"/>
    <property type="evidence" value="ECO:0007669"/>
    <property type="project" value="UniProtKB-KW"/>
</dbReference>
<dbReference type="EMBL" id="JACQAY010000015">
    <property type="protein sequence ID" value="MBI3538703.1"/>
    <property type="molecule type" value="Genomic_DNA"/>
</dbReference>
<gene>
    <name evidence="4" type="ORF">HY076_00310</name>
</gene>
<keyword evidence="4" id="KW-0808">Transferase</keyword>
<comment type="caution">
    <text evidence="4">The sequence shown here is derived from an EMBL/GenBank/DDBJ whole genome shotgun (WGS) entry which is preliminary data.</text>
</comment>
<name>A0A9D6QLH4_UNCEI</name>
<dbReference type="AlphaFoldDB" id="A0A9D6QLH4"/>
<dbReference type="Gene3D" id="3.20.20.60">
    <property type="entry name" value="Phosphoenolpyruvate-binding domains"/>
    <property type="match status" value="1"/>
</dbReference>
<evidence type="ECO:0000313" key="5">
    <source>
        <dbReference type="Proteomes" id="UP000807850"/>
    </source>
</evidence>
<dbReference type="SUPFAM" id="SSF51621">
    <property type="entry name" value="Phosphoenolpyruvate/pyruvate domain"/>
    <property type="match status" value="1"/>
</dbReference>
<evidence type="ECO:0000256" key="2">
    <source>
        <dbReference type="ARBA" id="ARBA00022723"/>
    </source>
</evidence>
<evidence type="ECO:0000256" key="1">
    <source>
        <dbReference type="ARBA" id="ARBA00001946"/>
    </source>
</evidence>
<evidence type="ECO:0000313" key="4">
    <source>
        <dbReference type="EMBL" id="MBI3538703.1"/>
    </source>
</evidence>
<organism evidence="4 5">
    <name type="scientific">Eiseniibacteriota bacterium</name>
    <dbReference type="NCBI Taxonomy" id="2212470"/>
    <lineage>
        <taxon>Bacteria</taxon>
        <taxon>Candidatus Eiseniibacteriota</taxon>
    </lineage>
</organism>